<evidence type="ECO:0000256" key="1">
    <source>
        <dbReference type="SAM" id="Phobius"/>
    </source>
</evidence>
<keyword evidence="1" id="KW-1133">Transmembrane helix</keyword>
<evidence type="ECO:0000313" key="3">
    <source>
        <dbReference type="Proteomes" id="UP000242715"/>
    </source>
</evidence>
<name>A0A2Z6NIK7_TRISU</name>
<keyword evidence="1" id="KW-0812">Transmembrane</keyword>
<dbReference type="Proteomes" id="UP000242715">
    <property type="component" value="Unassembled WGS sequence"/>
</dbReference>
<sequence>MDIQQELFKLKHYIIGALIALLAIFIFSYLLTMLISFILYIYPLLICTSLLIAVTVFTNPATPNNDLVPIPRPPAKIIDYIVADNNLYHHHYYTDNHDHPELPPLEKDDELPPNSKTILPLLIFFNSFITHP</sequence>
<dbReference type="AlphaFoldDB" id="A0A2Z6NIK7"/>
<dbReference type="EMBL" id="DF974034">
    <property type="protein sequence ID" value="GAU44348.1"/>
    <property type="molecule type" value="Genomic_DNA"/>
</dbReference>
<feature type="transmembrane region" description="Helical" evidence="1">
    <location>
        <begin position="12"/>
        <end position="31"/>
    </location>
</feature>
<keyword evidence="1" id="KW-0472">Membrane</keyword>
<accession>A0A2Z6NIK7</accession>
<gene>
    <name evidence="2" type="ORF">TSUD_129220</name>
</gene>
<evidence type="ECO:0000313" key="2">
    <source>
        <dbReference type="EMBL" id="GAU44348.1"/>
    </source>
</evidence>
<feature type="transmembrane region" description="Helical" evidence="1">
    <location>
        <begin position="37"/>
        <end position="57"/>
    </location>
</feature>
<reference evidence="3" key="1">
    <citation type="journal article" date="2017" name="Front. Plant Sci.">
        <title>Climate Clever Clovers: New Paradigm to Reduce the Environmental Footprint of Ruminants by Breeding Low Methanogenic Forages Utilizing Haplotype Variation.</title>
        <authorList>
            <person name="Kaur P."/>
            <person name="Appels R."/>
            <person name="Bayer P.E."/>
            <person name="Keeble-Gagnere G."/>
            <person name="Wang J."/>
            <person name="Hirakawa H."/>
            <person name="Shirasawa K."/>
            <person name="Vercoe P."/>
            <person name="Stefanova K."/>
            <person name="Durmic Z."/>
            <person name="Nichols P."/>
            <person name="Revell C."/>
            <person name="Isobe S.N."/>
            <person name="Edwards D."/>
            <person name="Erskine W."/>
        </authorList>
    </citation>
    <scope>NUCLEOTIDE SEQUENCE [LARGE SCALE GENOMIC DNA]</scope>
    <source>
        <strain evidence="3">cv. Daliak</strain>
    </source>
</reference>
<proteinExistence type="predicted"/>
<organism evidence="2 3">
    <name type="scientific">Trifolium subterraneum</name>
    <name type="common">Subterranean clover</name>
    <dbReference type="NCBI Taxonomy" id="3900"/>
    <lineage>
        <taxon>Eukaryota</taxon>
        <taxon>Viridiplantae</taxon>
        <taxon>Streptophyta</taxon>
        <taxon>Embryophyta</taxon>
        <taxon>Tracheophyta</taxon>
        <taxon>Spermatophyta</taxon>
        <taxon>Magnoliopsida</taxon>
        <taxon>eudicotyledons</taxon>
        <taxon>Gunneridae</taxon>
        <taxon>Pentapetalae</taxon>
        <taxon>rosids</taxon>
        <taxon>fabids</taxon>
        <taxon>Fabales</taxon>
        <taxon>Fabaceae</taxon>
        <taxon>Papilionoideae</taxon>
        <taxon>50 kb inversion clade</taxon>
        <taxon>NPAAA clade</taxon>
        <taxon>Hologalegina</taxon>
        <taxon>IRL clade</taxon>
        <taxon>Trifolieae</taxon>
        <taxon>Trifolium</taxon>
    </lineage>
</organism>
<protein>
    <submittedName>
        <fullName evidence="2">Uncharacterized protein</fullName>
    </submittedName>
</protein>
<keyword evidence="3" id="KW-1185">Reference proteome</keyword>